<proteinExistence type="predicted"/>
<dbReference type="AlphaFoldDB" id="A0A2U2DQ62"/>
<organism evidence="1 2">
    <name type="scientific">Metarhizobium album</name>
    <dbReference type="NCBI Taxonomy" id="2182425"/>
    <lineage>
        <taxon>Bacteria</taxon>
        <taxon>Pseudomonadati</taxon>
        <taxon>Pseudomonadota</taxon>
        <taxon>Alphaproteobacteria</taxon>
        <taxon>Hyphomicrobiales</taxon>
        <taxon>Rhizobiaceae</taxon>
        <taxon>Metarhizobium</taxon>
    </lineage>
</organism>
<evidence type="ECO:0000313" key="2">
    <source>
        <dbReference type="Proteomes" id="UP000245252"/>
    </source>
</evidence>
<evidence type="ECO:0000313" key="1">
    <source>
        <dbReference type="EMBL" id="PWE55455.1"/>
    </source>
</evidence>
<accession>A0A2U2DQ62</accession>
<keyword evidence="2" id="KW-1185">Reference proteome</keyword>
<reference evidence="1 2" key="1">
    <citation type="submission" date="2018-05" db="EMBL/GenBank/DDBJ databases">
        <title>The draft genome of strain NS-104.</title>
        <authorList>
            <person name="Hang P."/>
            <person name="Jiang J."/>
        </authorList>
    </citation>
    <scope>NUCLEOTIDE SEQUENCE [LARGE SCALE GENOMIC DNA]</scope>
    <source>
        <strain evidence="1 2">NS-104</strain>
    </source>
</reference>
<dbReference type="RefSeq" id="WP_109459153.1">
    <property type="nucleotide sequence ID" value="NZ_QFBC01000006.1"/>
</dbReference>
<gene>
    <name evidence="1" type="ORF">DEM27_15485</name>
</gene>
<protein>
    <submittedName>
        <fullName evidence="1">Uncharacterized protein</fullName>
    </submittedName>
</protein>
<name>A0A2U2DQ62_9HYPH</name>
<dbReference type="EMBL" id="QFBC01000006">
    <property type="protein sequence ID" value="PWE55455.1"/>
    <property type="molecule type" value="Genomic_DNA"/>
</dbReference>
<dbReference type="Proteomes" id="UP000245252">
    <property type="component" value="Unassembled WGS sequence"/>
</dbReference>
<comment type="caution">
    <text evidence="1">The sequence shown here is derived from an EMBL/GenBank/DDBJ whole genome shotgun (WGS) entry which is preliminary data.</text>
</comment>
<sequence>MPSKSAPAAGGGVPAFADLSQRYSPSVVAAAQVYADLAEAPANPVVWLREQGLTALEATQALKLARDFKTARGTFG</sequence>